<dbReference type="PROSITE" id="PS51257">
    <property type="entry name" value="PROKAR_LIPOPROTEIN"/>
    <property type="match status" value="1"/>
</dbReference>
<feature type="compositionally biased region" description="Low complexity" evidence="1">
    <location>
        <begin position="30"/>
        <end position="39"/>
    </location>
</feature>
<feature type="signal peptide" evidence="2">
    <location>
        <begin position="1"/>
        <end position="27"/>
    </location>
</feature>
<evidence type="ECO:0000313" key="3">
    <source>
        <dbReference type="EMBL" id="WUS61007.1"/>
    </source>
</evidence>
<dbReference type="EMBL" id="CP108482">
    <property type="protein sequence ID" value="WUS61007.1"/>
    <property type="molecule type" value="Genomic_DNA"/>
</dbReference>
<evidence type="ECO:0000256" key="1">
    <source>
        <dbReference type="SAM" id="MobiDB-lite"/>
    </source>
</evidence>
<evidence type="ECO:0000313" key="4">
    <source>
        <dbReference type="Proteomes" id="UP001432014"/>
    </source>
</evidence>
<keyword evidence="4" id="KW-1185">Reference proteome</keyword>
<accession>A0ABZ1WJF2</accession>
<gene>
    <name evidence="3" type="ORF">OG469_39260</name>
</gene>
<organism evidence="3 4">
    <name type="scientific">Kitasatospora herbaricolor</name>
    <dbReference type="NCBI Taxonomy" id="68217"/>
    <lineage>
        <taxon>Bacteria</taxon>
        <taxon>Bacillati</taxon>
        <taxon>Actinomycetota</taxon>
        <taxon>Actinomycetes</taxon>
        <taxon>Kitasatosporales</taxon>
        <taxon>Streptomycetaceae</taxon>
        <taxon>Kitasatospora</taxon>
    </lineage>
</organism>
<evidence type="ECO:0008006" key="5">
    <source>
        <dbReference type="Google" id="ProtNLM"/>
    </source>
</evidence>
<reference evidence="3 4" key="1">
    <citation type="submission" date="2022-10" db="EMBL/GenBank/DDBJ databases">
        <title>The complete genomes of actinobacterial strains from the NBC collection.</title>
        <authorList>
            <person name="Joergensen T.S."/>
            <person name="Alvarez Arevalo M."/>
            <person name="Sterndorff E.B."/>
            <person name="Faurdal D."/>
            <person name="Vuksanovic O."/>
            <person name="Mourched A.-S."/>
            <person name="Charusanti P."/>
            <person name="Shaw S."/>
            <person name="Blin K."/>
            <person name="Weber T."/>
        </authorList>
    </citation>
    <scope>NUCLEOTIDE SEQUENCE [LARGE SCALE GENOMIC DNA]</scope>
    <source>
        <strain evidence="3 4">NBC_01247</strain>
    </source>
</reference>
<feature type="region of interest" description="Disordered" evidence="1">
    <location>
        <begin position="30"/>
        <end position="50"/>
    </location>
</feature>
<dbReference type="RefSeq" id="WP_329611665.1">
    <property type="nucleotide sequence ID" value="NZ_CP108482.1"/>
</dbReference>
<name>A0ABZ1WJF2_9ACTN</name>
<proteinExistence type="predicted"/>
<feature type="chain" id="PRO_5046882049" description="DUF3558 domain-containing protein" evidence="2">
    <location>
        <begin position="28"/>
        <end position="201"/>
    </location>
</feature>
<evidence type="ECO:0000256" key="2">
    <source>
        <dbReference type="SAM" id="SignalP"/>
    </source>
</evidence>
<dbReference type="Proteomes" id="UP001432014">
    <property type="component" value="Chromosome"/>
</dbReference>
<sequence length="201" mass="21518">MDDRRILKLRAAALAGCLILLGSGCQSVSGSTPSASPSVQTATPTTAGDDSIPADALCHALLTAQDLPPDFGSSSTASPCGGNPKLQASGFKGQHGGLEMINEEIERADSDEAAASRLPRLVTELNLLAHNPSEQDPAPFRDLGDEVHYFTQQHEQTYWNTLYIRRGKLLIYLSVTKYGPFTPADMHLLASKAVQRTASLR</sequence>
<keyword evidence="2" id="KW-0732">Signal</keyword>
<protein>
    <recommendedName>
        <fullName evidence="5">DUF3558 domain-containing protein</fullName>
    </recommendedName>
</protein>